<dbReference type="AlphaFoldDB" id="A0A2T3NLA3"/>
<dbReference type="SUPFAM" id="SSF56091">
    <property type="entry name" value="DNA ligase/mRNA capping enzyme, catalytic domain"/>
    <property type="match status" value="1"/>
</dbReference>
<keyword evidence="4" id="KW-0227">DNA damage</keyword>
<evidence type="ECO:0000313" key="9">
    <source>
        <dbReference type="Proteomes" id="UP000241346"/>
    </source>
</evidence>
<dbReference type="GO" id="GO:0003910">
    <property type="term" value="F:DNA ligase (ATP) activity"/>
    <property type="evidence" value="ECO:0007669"/>
    <property type="project" value="UniProtKB-EC"/>
</dbReference>
<dbReference type="PANTHER" id="PTHR47810">
    <property type="entry name" value="DNA LIGASE"/>
    <property type="match status" value="1"/>
</dbReference>
<dbReference type="GO" id="GO:0006260">
    <property type="term" value="P:DNA replication"/>
    <property type="evidence" value="ECO:0007669"/>
    <property type="project" value="UniProtKB-KW"/>
</dbReference>
<accession>A0A2T3NLA3</accession>
<dbReference type="GO" id="GO:0005524">
    <property type="term" value="F:ATP binding"/>
    <property type="evidence" value="ECO:0007669"/>
    <property type="project" value="InterPro"/>
</dbReference>
<dbReference type="Gene3D" id="3.30.470.30">
    <property type="entry name" value="DNA ligase/mRNA capping enzyme"/>
    <property type="match status" value="1"/>
</dbReference>
<dbReference type="PROSITE" id="PS50160">
    <property type="entry name" value="DNA_LIGASE_A3"/>
    <property type="match status" value="1"/>
</dbReference>
<dbReference type="OrthoDB" id="9782700at2"/>
<evidence type="ECO:0000256" key="3">
    <source>
        <dbReference type="ARBA" id="ARBA00022705"/>
    </source>
</evidence>
<comment type="catalytic activity">
    <reaction evidence="6">
        <text>ATP + (deoxyribonucleotide)n-3'-hydroxyl + 5'-phospho-(deoxyribonucleotide)m = (deoxyribonucleotide)n+m + AMP + diphosphate.</text>
        <dbReference type="EC" id="6.5.1.1"/>
    </reaction>
</comment>
<dbReference type="NCBIfam" id="NF006592">
    <property type="entry name" value="PRK09125.1"/>
    <property type="match status" value="1"/>
</dbReference>
<dbReference type="GO" id="GO:0006281">
    <property type="term" value="P:DNA repair"/>
    <property type="evidence" value="ECO:0007669"/>
    <property type="project" value="UniProtKB-KW"/>
</dbReference>
<evidence type="ECO:0000256" key="2">
    <source>
        <dbReference type="ARBA" id="ARBA00022598"/>
    </source>
</evidence>
<dbReference type="Proteomes" id="UP000241346">
    <property type="component" value="Unassembled WGS sequence"/>
</dbReference>
<keyword evidence="2 8" id="KW-0436">Ligase</keyword>
<proteinExistence type="predicted"/>
<dbReference type="Pfam" id="PF14743">
    <property type="entry name" value="DNA_ligase_OB_2"/>
    <property type="match status" value="1"/>
</dbReference>
<reference evidence="8 9" key="1">
    <citation type="submission" date="2018-03" db="EMBL/GenBank/DDBJ databases">
        <title>Whole genome sequencing of Histamine producing bacteria.</title>
        <authorList>
            <person name="Butler K."/>
        </authorList>
    </citation>
    <scope>NUCLEOTIDE SEQUENCE [LARGE SCALE GENOMIC DNA]</scope>
    <source>
        <strain evidence="8 9">DSM 19138</strain>
    </source>
</reference>
<evidence type="ECO:0000256" key="4">
    <source>
        <dbReference type="ARBA" id="ARBA00022763"/>
    </source>
</evidence>
<name>A0A2T3NLA3_9GAMM</name>
<gene>
    <name evidence="8" type="ORF">C9J01_04710</name>
</gene>
<comment type="caution">
    <text evidence="8">The sequence shown here is derived from an EMBL/GenBank/DDBJ whole genome shotgun (WGS) entry which is preliminary data.</text>
</comment>
<sequence length="264" mass="30115">MHASSIDIDKMRHDDEFIETLGEYFASEKLDGIRAIWTGRELITRQGNPINAPAWFVAPLPKDMWLEGELWIAHQQFQQLSSIVRQKQPCNKEWQKVRLMVFDAPSLKSPFALRLQAIDEIIESIDMQHIQIAPQYEVSHYTELESLLDNLESQGGEGIMLHHKDSLYHPGKSQALIKIKPYQDAEAVIVGYEPGKGKYSGQMGAIWVVTPDNKRFKIGSGFSDQDRQSPPALGTIVQYRFNGYTDNGIPRFARFLRERSSPEA</sequence>
<dbReference type="SUPFAM" id="SSF50249">
    <property type="entry name" value="Nucleic acid-binding proteins"/>
    <property type="match status" value="1"/>
</dbReference>
<feature type="domain" description="ATP-dependent DNA ligase family profile" evidence="7">
    <location>
        <begin position="99"/>
        <end position="212"/>
    </location>
</feature>
<dbReference type="EMBL" id="PYMB01000001">
    <property type="protein sequence ID" value="PSW16306.1"/>
    <property type="molecule type" value="Genomic_DNA"/>
</dbReference>
<evidence type="ECO:0000259" key="7">
    <source>
        <dbReference type="PROSITE" id="PS50160"/>
    </source>
</evidence>
<dbReference type="InterPro" id="IPR012340">
    <property type="entry name" value="NA-bd_OB-fold"/>
</dbReference>
<organism evidence="8 9">
    <name type="scientific">Photobacterium rosenbergii</name>
    <dbReference type="NCBI Taxonomy" id="294936"/>
    <lineage>
        <taxon>Bacteria</taxon>
        <taxon>Pseudomonadati</taxon>
        <taxon>Pseudomonadota</taxon>
        <taxon>Gammaproteobacteria</taxon>
        <taxon>Vibrionales</taxon>
        <taxon>Vibrionaceae</taxon>
        <taxon>Photobacterium</taxon>
    </lineage>
</organism>
<dbReference type="PANTHER" id="PTHR47810:SF1">
    <property type="entry name" value="DNA LIGASE B"/>
    <property type="match status" value="1"/>
</dbReference>
<evidence type="ECO:0000256" key="1">
    <source>
        <dbReference type="ARBA" id="ARBA00001968"/>
    </source>
</evidence>
<evidence type="ECO:0000313" key="8">
    <source>
        <dbReference type="EMBL" id="PSW16306.1"/>
    </source>
</evidence>
<dbReference type="GO" id="GO:0006310">
    <property type="term" value="P:DNA recombination"/>
    <property type="evidence" value="ECO:0007669"/>
    <property type="project" value="InterPro"/>
</dbReference>
<dbReference type="CDD" id="cd08041">
    <property type="entry name" value="OBF_kDNA_ligase_like"/>
    <property type="match status" value="1"/>
</dbReference>
<evidence type="ECO:0000256" key="6">
    <source>
        <dbReference type="ARBA" id="ARBA00034003"/>
    </source>
</evidence>
<keyword evidence="5" id="KW-0234">DNA repair</keyword>
<protein>
    <submittedName>
        <fullName evidence="8">DNA ligase</fullName>
    </submittedName>
</protein>
<dbReference type="CDD" id="cd07896">
    <property type="entry name" value="Adenylation_kDNA_ligase_like"/>
    <property type="match status" value="1"/>
</dbReference>
<dbReference type="InterPro" id="IPR050326">
    <property type="entry name" value="NAD_dep_DNA_ligaseB"/>
</dbReference>
<comment type="cofactor">
    <cofactor evidence="1">
        <name>a divalent metal cation</name>
        <dbReference type="ChEBI" id="CHEBI:60240"/>
    </cofactor>
</comment>
<dbReference type="Gene3D" id="2.40.50.140">
    <property type="entry name" value="Nucleic acid-binding proteins"/>
    <property type="match status" value="1"/>
</dbReference>
<dbReference type="InterPro" id="IPR029319">
    <property type="entry name" value="DNA_ligase_OB"/>
</dbReference>
<dbReference type="Pfam" id="PF01068">
    <property type="entry name" value="DNA_ligase_A_M"/>
    <property type="match status" value="1"/>
</dbReference>
<dbReference type="InterPro" id="IPR012310">
    <property type="entry name" value="DNA_ligase_ATP-dep_cent"/>
</dbReference>
<dbReference type="Gene3D" id="3.30.1490.70">
    <property type="match status" value="1"/>
</dbReference>
<evidence type="ECO:0000256" key="5">
    <source>
        <dbReference type="ARBA" id="ARBA00023204"/>
    </source>
</evidence>
<keyword evidence="3" id="KW-0235">DNA replication</keyword>